<dbReference type="RefSeq" id="WP_166323507.1">
    <property type="nucleotide sequence ID" value="NZ_CP049934.1"/>
</dbReference>
<dbReference type="AlphaFoldDB" id="A0A6G8FJI9"/>
<dbReference type="PANTHER" id="PTHR34580">
    <property type="match status" value="1"/>
</dbReference>
<gene>
    <name evidence="3" type="ORF">G7067_08595</name>
</gene>
<dbReference type="InterPro" id="IPR026881">
    <property type="entry name" value="WYL_dom"/>
</dbReference>
<evidence type="ECO:0000313" key="3">
    <source>
        <dbReference type="EMBL" id="QIM16463.1"/>
    </source>
</evidence>
<dbReference type="EMBL" id="CP049934">
    <property type="protein sequence ID" value="QIM16463.1"/>
    <property type="molecule type" value="Genomic_DNA"/>
</dbReference>
<evidence type="ECO:0000259" key="1">
    <source>
        <dbReference type="Pfam" id="PF13280"/>
    </source>
</evidence>
<organism evidence="3 4">
    <name type="scientific">Leucobacter insecticola</name>
    <dbReference type="NCBI Taxonomy" id="2714934"/>
    <lineage>
        <taxon>Bacteria</taxon>
        <taxon>Bacillati</taxon>
        <taxon>Actinomycetota</taxon>
        <taxon>Actinomycetes</taxon>
        <taxon>Micrococcales</taxon>
        <taxon>Microbacteriaceae</taxon>
        <taxon>Leucobacter</taxon>
    </lineage>
</organism>
<dbReference type="Proteomes" id="UP000501387">
    <property type="component" value="Chromosome"/>
</dbReference>
<name>A0A6G8FJI9_9MICO</name>
<reference evidence="3 4" key="1">
    <citation type="submission" date="2020-03" db="EMBL/GenBank/DDBJ databases">
        <title>Leucobacter sp. nov., isolated from beetles.</title>
        <authorList>
            <person name="Hyun D.-W."/>
            <person name="Bae J.-W."/>
        </authorList>
    </citation>
    <scope>NUCLEOTIDE SEQUENCE [LARGE SCALE GENOMIC DNA]</scope>
    <source>
        <strain evidence="3 4">HDW9B</strain>
    </source>
</reference>
<dbReference type="Pfam" id="PF25583">
    <property type="entry name" value="WCX"/>
    <property type="match status" value="1"/>
</dbReference>
<dbReference type="InterPro" id="IPR057727">
    <property type="entry name" value="WCX_dom"/>
</dbReference>
<proteinExistence type="predicted"/>
<sequence>MNAAPGRSVVPSEERIFSLVLALVASPNGSTKSELLASVHGYSDRFRRGEANVALDRQFERDKEQLRSLGIQIETLDSPTEPGNNQLTRYRVSKDRLEFPAELRFSERELMLLRLAALAWSEGSLSAQSRRAAMKLESLGAGLDVQHLGVAPRLGTLEPAAAPLQRAIDDLRIVRFDYTLPGRDAPLERRVAPLRLHRLDGRWHLIAWDLDRDVDRVFLLSRISGEVRPETAVYEAALKDHSDAVIAALVQRGQEHRATLRVRRGSIAEARLAPRADPLPHDVDPVQGELDALELSVGMLDAHVLAGELLEYGGDVTVVAPAELRELVVARLRAIAEGVTDA</sequence>
<dbReference type="PANTHER" id="PTHR34580:SF3">
    <property type="entry name" value="PROTEIN PAFB"/>
    <property type="match status" value="1"/>
</dbReference>
<evidence type="ECO:0000313" key="4">
    <source>
        <dbReference type="Proteomes" id="UP000501387"/>
    </source>
</evidence>
<dbReference type="PROSITE" id="PS52050">
    <property type="entry name" value="WYL"/>
    <property type="match status" value="1"/>
</dbReference>
<dbReference type="Pfam" id="PF13280">
    <property type="entry name" value="WYL"/>
    <property type="match status" value="1"/>
</dbReference>
<keyword evidence="4" id="KW-1185">Reference proteome</keyword>
<feature type="domain" description="WCX" evidence="2">
    <location>
        <begin position="256"/>
        <end position="336"/>
    </location>
</feature>
<evidence type="ECO:0000259" key="2">
    <source>
        <dbReference type="Pfam" id="PF25583"/>
    </source>
</evidence>
<accession>A0A6G8FJI9</accession>
<dbReference type="InterPro" id="IPR051534">
    <property type="entry name" value="CBASS_pafABC_assoc_protein"/>
</dbReference>
<dbReference type="KEGG" id="lins:G7067_08595"/>
<protein>
    <submittedName>
        <fullName evidence="3">WYL domain-containing protein</fullName>
    </submittedName>
</protein>
<feature type="domain" description="WYL" evidence="1">
    <location>
        <begin position="162"/>
        <end position="224"/>
    </location>
</feature>